<evidence type="ECO:0000256" key="4">
    <source>
        <dbReference type="ARBA" id="ARBA00023136"/>
    </source>
</evidence>
<dbReference type="InterPro" id="IPR005351">
    <property type="entry name" value="ASTER"/>
</dbReference>
<accession>A0A9W7YAP2</accession>
<dbReference type="Proteomes" id="UP001143981">
    <property type="component" value="Unassembled WGS sequence"/>
</dbReference>
<comment type="caution">
    <text evidence="7">The sequence shown here is derived from an EMBL/GenBank/DDBJ whole genome shotgun (WGS) entry which is preliminary data.</text>
</comment>
<evidence type="ECO:0000256" key="5">
    <source>
        <dbReference type="SAM" id="MobiDB-lite"/>
    </source>
</evidence>
<dbReference type="GO" id="GO:0005789">
    <property type="term" value="C:endoplasmic reticulum membrane"/>
    <property type="evidence" value="ECO:0007669"/>
    <property type="project" value="InterPro"/>
</dbReference>
<name>A0A9W7YAP2_9FUNG</name>
<feature type="compositionally biased region" description="Basic and acidic residues" evidence="5">
    <location>
        <begin position="1"/>
        <end position="14"/>
    </location>
</feature>
<dbReference type="GO" id="GO:0045048">
    <property type="term" value="P:protein insertion into ER membrane"/>
    <property type="evidence" value="ECO:0007669"/>
    <property type="project" value="InterPro"/>
</dbReference>
<reference evidence="7" key="1">
    <citation type="submission" date="2022-07" db="EMBL/GenBank/DDBJ databases">
        <title>Phylogenomic reconstructions and comparative analyses of Kickxellomycotina fungi.</title>
        <authorList>
            <person name="Reynolds N.K."/>
            <person name="Stajich J.E."/>
            <person name="Barry K."/>
            <person name="Grigoriev I.V."/>
            <person name="Crous P."/>
            <person name="Smith M.E."/>
        </authorList>
    </citation>
    <scope>NUCLEOTIDE SEQUENCE</scope>
    <source>
        <strain evidence="7">BCRC 34381</strain>
    </source>
</reference>
<dbReference type="OrthoDB" id="284718at2759"/>
<keyword evidence="4 6" id="KW-0472">Membrane</keyword>
<feature type="transmembrane region" description="Helical" evidence="6">
    <location>
        <begin position="52"/>
        <end position="69"/>
    </location>
</feature>
<dbReference type="EMBL" id="JANBOI010001125">
    <property type="protein sequence ID" value="KAJ1727362.1"/>
    <property type="molecule type" value="Genomic_DNA"/>
</dbReference>
<gene>
    <name evidence="7" type="ORF">LPJ61_004610</name>
</gene>
<evidence type="ECO:0000313" key="7">
    <source>
        <dbReference type="EMBL" id="KAJ1727362.1"/>
    </source>
</evidence>
<keyword evidence="2 6" id="KW-0812">Transmembrane</keyword>
<dbReference type="GO" id="GO:0044183">
    <property type="term" value="F:protein folding chaperone"/>
    <property type="evidence" value="ECO:0007669"/>
    <property type="project" value="InterPro"/>
</dbReference>
<proteinExistence type="predicted"/>
<keyword evidence="8" id="KW-1185">Reference proteome</keyword>
<dbReference type="AlphaFoldDB" id="A0A9W7YAP2"/>
<evidence type="ECO:0000256" key="2">
    <source>
        <dbReference type="ARBA" id="ARBA00022692"/>
    </source>
</evidence>
<evidence type="ECO:0000313" key="8">
    <source>
        <dbReference type="Proteomes" id="UP001143981"/>
    </source>
</evidence>
<comment type="subcellular location">
    <subcellularLocation>
        <location evidence="1">Membrane</location>
    </subcellularLocation>
</comment>
<evidence type="ECO:0000256" key="3">
    <source>
        <dbReference type="ARBA" id="ARBA00022989"/>
    </source>
</evidence>
<organism evidence="7 8">
    <name type="scientific">Coemansia biformis</name>
    <dbReference type="NCBI Taxonomy" id="1286918"/>
    <lineage>
        <taxon>Eukaryota</taxon>
        <taxon>Fungi</taxon>
        <taxon>Fungi incertae sedis</taxon>
        <taxon>Zoopagomycota</taxon>
        <taxon>Kickxellomycotina</taxon>
        <taxon>Kickxellomycetes</taxon>
        <taxon>Kickxellales</taxon>
        <taxon>Kickxellaceae</taxon>
        <taxon>Coemansia</taxon>
    </lineage>
</organism>
<feature type="transmembrane region" description="Helical" evidence="6">
    <location>
        <begin position="81"/>
        <end position="103"/>
    </location>
</feature>
<dbReference type="Pfam" id="PF03669">
    <property type="entry name" value="ASTER"/>
    <property type="match status" value="1"/>
</dbReference>
<sequence>MPRKEFPGDPRRDTGVVPYQPATSSGDGNIYYMVAFAGSMGALFLKSKWVGWLALFASLLSVFSDRVSAAGAGGSSRFSTIMLAATSLAMTYLPELFVLFGVGKGNAVTAAGKTQ</sequence>
<evidence type="ECO:0000256" key="6">
    <source>
        <dbReference type="SAM" id="Phobius"/>
    </source>
</evidence>
<keyword evidence="3 6" id="KW-1133">Transmembrane helix</keyword>
<feature type="region of interest" description="Disordered" evidence="5">
    <location>
        <begin position="1"/>
        <end position="25"/>
    </location>
</feature>
<protein>
    <submittedName>
        <fullName evidence="7">Uncharacterized protein</fullName>
    </submittedName>
</protein>
<evidence type="ECO:0000256" key="1">
    <source>
        <dbReference type="ARBA" id="ARBA00004370"/>
    </source>
</evidence>